<dbReference type="Gene3D" id="3.40.50.2300">
    <property type="match status" value="2"/>
</dbReference>
<dbReference type="SUPFAM" id="SSF47384">
    <property type="entry name" value="Homodimeric domain of signal transducing histidine kinase"/>
    <property type="match status" value="1"/>
</dbReference>
<keyword evidence="4" id="KW-1003">Cell membrane</keyword>
<dbReference type="InterPro" id="IPR001789">
    <property type="entry name" value="Sig_transdc_resp-reg_receiver"/>
</dbReference>
<evidence type="ECO:0000256" key="9">
    <source>
        <dbReference type="ARBA" id="ARBA00022777"/>
    </source>
</evidence>
<dbReference type="EC" id="2.7.13.3" evidence="3"/>
<keyword evidence="13" id="KW-0472">Membrane</keyword>
<feature type="domain" description="Response regulatory" evidence="20">
    <location>
        <begin position="536"/>
        <end position="657"/>
    </location>
</feature>
<evidence type="ECO:0000256" key="3">
    <source>
        <dbReference type="ARBA" id="ARBA00012438"/>
    </source>
</evidence>
<feature type="modified residue" description="4-aspartylphosphate" evidence="17">
    <location>
        <position position="727"/>
    </location>
</feature>
<evidence type="ECO:0000259" key="23">
    <source>
        <dbReference type="PROSITE" id="PS50894"/>
    </source>
</evidence>
<feature type="modified residue" description="4-aspartylphosphate" evidence="17">
    <location>
        <position position="590"/>
    </location>
</feature>
<dbReference type="PROSITE" id="PS50109">
    <property type="entry name" value="HIS_KIN"/>
    <property type="match status" value="1"/>
</dbReference>
<dbReference type="Pfam" id="PF00072">
    <property type="entry name" value="Response_reg"/>
    <property type="match status" value="2"/>
</dbReference>
<dbReference type="SMART" id="SM00388">
    <property type="entry name" value="HisKA"/>
    <property type="match status" value="1"/>
</dbReference>
<feature type="compositionally biased region" description="Polar residues" evidence="18">
    <location>
        <begin position="824"/>
        <end position="846"/>
    </location>
</feature>
<dbReference type="PROSITE" id="PS50110">
    <property type="entry name" value="RESPONSE_REGULATORY"/>
    <property type="match status" value="2"/>
</dbReference>
<dbReference type="Gene3D" id="3.30.565.10">
    <property type="entry name" value="Histidine kinase-like ATPase, C-terminal domain"/>
    <property type="match status" value="1"/>
</dbReference>
<dbReference type="RefSeq" id="WP_145169122.1">
    <property type="nucleotide sequence ID" value="NZ_CP036525.1"/>
</dbReference>
<feature type="compositionally biased region" description="Polar residues" evidence="18">
    <location>
        <begin position="867"/>
        <end position="876"/>
    </location>
</feature>
<proteinExistence type="predicted"/>
<name>A0A517N8H3_9BACT</name>
<evidence type="ECO:0000256" key="15">
    <source>
        <dbReference type="ARBA" id="ARBA00068150"/>
    </source>
</evidence>
<feature type="domain" description="HPt" evidence="23">
    <location>
        <begin position="896"/>
        <end position="986"/>
    </location>
</feature>
<evidence type="ECO:0000256" key="12">
    <source>
        <dbReference type="ARBA" id="ARBA00023012"/>
    </source>
</evidence>
<dbReference type="Gene3D" id="1.10.287.130">
    <property type="match status" value="1"/>
</dbReference>
<dbReference type="PROSITE" id="PS50112">
    <property type="entry name" value="PAS"/>
    <property type="match status" value="1"/>
</dbReference>
<dbReference type="Pfam" id="PF01627">
    <property type="entry name" value="Hpt"/>
    <property type="match status" value="1"/>
</dbReference>
<dbReference type="FunFam" id="3.30.565.10:FF:000010">
    <property type="entry name" value="Sensor histidine kinase RcsC"/>
    <property type="match status" value="1"/>
</dbReference>
<evidence type="ECO:0000256" key="17">
    <source>
        <dbReference type="PROSITE-ProRule" id="PRU00169"/>
    </source>
</evidence>
<keyword evidence="25" id="KW-1185">Reference proteome</keyword>
<keyword evidence="7" id="KW-0812">Transmembrane</keyword>
<feature type="domain" description="PAC" evidence="22">
    <location>
        <begin position="205"/>
        <end position="264"/>
    </location>
</feature>
<keyword evidence="6 24" id="KW-0808">Transferase</keyword>
<evidence type="ECO:0000256" key="5">
    <source>
        <dbReference type="ARBA" id="ARBA00022553"/>
    </source>
</evidence>
<evidence type="ECO:0000259" key="21">
    <source>
        <dbReference type="PROSITE" id="PS50112"/>
    </source>
</evidence>
<dbReference type="InterPro" id="IPR036097">
    <property type="entry name" value="HisK_dim/P_sf"/>
</dbReference>
<dbReference type="KEGG" id="rlc:K227x_18160"/>
<dbReference type="SUPFAM" id="SSF55874">
    <property type="entry name" value="ATPase domain of HSP90 chaperone/DNA topoisomerase II/histidine kinase"/>
    <property type="match status" value="1"/>
</dbReference>
<dbReference type="InterPro" id="IPR003661">
    <property type="entry name" value="HisK_dim/P_dom"/>
</dbReference>
<evidence type="ECO:0000259" key="20">
    <source>
        <dbReference type="PROSITE" id="PS50110"/>
    </source>
</evidence>
<dbReference type="InterPro" id="IPR000700">
    <property type="entry name" value="PAS-assoc_C"/>
</dbReference>
<dbReference type="GO" id="GO:0005886">
    <property type="term" value="C:plasma membrane"/>
    <property type="evidence" value="ECO:0007669"/>
    <property type="project" value="UniProtKB-SubCell"/>
</dbReference>
<evidence type="ECO:0000256" key="13">
    <source>
        <dbReference type="ARBA" id="ARBA00023136"/>
    </source>
</evidence>
<gene>
    <name evidence="24" type="primary">barA_2</name>
    <name evidence="24" type="ORF">K227x_18160</name>
</gene>
<reference evidence="24 25" key="1">
    <citation type="submission" date="2019-02" db="EMBL/GenBank/DDBJ databases">
        <title>Deep-cultivation of Planctomycetes and their phenomic and genomic characterization uncovers novel biology.</title>
        <authorList>
            <person name="Wiegand S."/>
            <person name="Jogler M."/>
            <person name="Boedeker C."/>
            <person name="Pinto D."/>
            <person name="Vollmers J."/>
            <person name="Rivas-Marin E."/>
            <person name="Kohn T."/>
            <person name="Peeters S.H."/>
            <person name="Heuer A."/>
            <person name="Rast P."/>
            <person name="Oberbeckmann S."/>
            <person name="Bunk B."/>
            <person name="Jeske O."/>
            <person name="Meyerdierks A."/>
            <person name="Storesund J.E."/>
            <person name="Kallscheuer N."/>
            <person name="Luecker S."/>
            <person name="Lage O.M."/>
            <person name="Pohl T."/>
            <person name="Merkel B.J."/>
            <person name="Hornburger P."/>
            <person name="Mueller R.-W."/>
            <person name="Bruemmer F."/>
            <person name="Labrenz M."/>
            <person name="Spormann A.M."/>
            <person name="Op den Camp H."/>
            <person name="Overmann J."/>
            <person name="Amann R."/>
            <person name="Jetten M.S.M."/>
            <person name="Mascher T."/>
            <person name="Medema M.H."/>
            <person name="Devos D.P."/>
            <person name="Kaster A.-K."/>
            <person name="Ovreas L."/>
            <person name="Rohde M."/>
            <person name="Galperin M.Y."/>
            <person name="Jogler C."/>
        </authorList>
    </citation>
    <scope>NUCLEOTIDE SEQUENCE [LARGE SCALE GENOMIC DNA]</scope>
    <source>
        <strain evidence="24 25">K22_7</strain>
    </source>
</reference>
<evidence type="ECO:0000313" key="24">
    <source>
        <dbReference type="EMBL" id="QDT03433.1"/>
    </source>
</evidence>
<evidence type="ECO:0000256" key="6">
    <source>
        <dbReference type="ARBA" id="ARBA00022679"/>
    </source>
</evidence>
<dbReference type="PROSITE" id="PS50894">
    <property type="entry name" value="HPT"/>
    <property type="match status" value="1"/>
</dbReference>
<dbReference type="InterPro" id="IPR011006">
    <property type="entry name" value="CheY-like_superfamily"/>
</dbReference>
<dbReference type="CDD" id="cd00088">
    <property type="entry name" value="HPT"/>
    <property type="match status" value="1"/>
</dbReference>
<evidence type="ECO:0000256" key="18">
    <source>
        <dbReference type="SAM" id="MobiDB-lite"/>
    </source>
</evidence>
<dbReference type="Pfam" id="PF02518">
    <property type="entry name" value="HATPase_c"/>
    <property type="match status" value="1"/>
</dbReference>
<dbReference type="GO" id="GO:0000155">
    <property type="term" value="F:phosphorelay sensor kinase activity"/>
    <property type="evidence" value="ECO:0007669"/>
    <property type="project" value="InterPro"/>
</dbReference>
<feature type="domain" description="Histidine kinase" evidence="19">
    <location>
        <begin position="282"/>
        <end position="517"/>
    </location>
</feature>
<dbReference type="NCBIfam" id="TIGR00229">
    <property type="entry name" value="sensory_box"/>
    <property type="match status" value="2"/>
</dbReference>
<dbReference type="PANTHER" id="PTHR45339:SF1">
    <property type="entry name" value="HYBRID SIGNAL TRANSDUCTION HISTIDINE KINASE J"/>
    <property type="match status" value="1"/>
</dbReference>
<evidence type="ECO:0000256" key="4">
    <source>
        <dbReference type="ARBA" id="ARBA00022475"/>
    </source>
</evidence>
<dbReference type="CDD" id="cd00130">
    <property type="entry name" value="PAS"/>
    <property type="match status" value="2"/>
</dbReference>
<dbReference type="SUPFAM" id="SSF52172">
    <property type="entry name" value="CheY-like"/>
    <property type="match status" value="2"/>
</dbReference>
<organism evidence="24 25">
    <name type="scientific">Rubripirellula lacrimiformis</name>
    <dbReference type="NCBI Taxonomy" id="1930273"/>
    <lineage>
        <taxon>Bacteria</taxon>
        <taxon>Pseudomonadati</taxon>
        <taxon>Planctomycetota</taxon>
        <taxon>Planctomycetia</taxon>
        <taxon>Pirellulales</taxon>
        <taxon>Pirellulaceae</taxon>
        <taxon>Rubripirellula</taxon>
    </lineage>
</organism>
<dbReference type="SMART" id="SM00387">
    <property type="entry name" value="HATPase_c"/>
    <property type="match status" value="1"/>
</dbReference>
<dbReference type="InterPro" id="IPR036890">
    <property type="entry name" value="HATPase_C_sf"/>
</dbReference>
<dbReference type="SUPFAM" id="SSF55785">
    <property type="entry name" value="PYP-like sensor domain (PAS domain)"/>
    <property type="match status" value="2"/>
</dbReference>
<dbReference type="InterPro" id="IPR013656">
    <property type="entry name" value="PAS_4"/>
</dbReference>
<comment type="subunit">
    <text evidence="14">At low DSF concentrations, interacts with RpfF.</text>
</comment>
<dbReference type="InterPro" id="IPR036641">
    <property type="entry name" value="HPT_dom_sf"/>
</dbReference>
<dbReference type="EMBL" id="CP036525">
    <property type="protein sequence ID" value="QDT03433.1"/>
    <property type="molecule type" value="Genomic_DNA"/>
</dbReference>
<evidence type="ECO:0000259" key="19">
    <source>
        <dbReference type="PROSITE" id="PS50109"/>
    </source>
</evidence>
<dbReference type="PRINTS" id="PR00344">
    <property type="entry name" value="BCTRLSENSOR"/>
</dbReference>
<evidence type="ECO:0000256" key="2">
    <source>
        <dbReference type="ARBA" id="ARBA00004651"/>
    </source>
</evidence>
<keyword evidence="10" id="KW-0067">ATP-binding</keyword>
<feature type="region of interest" description="Disordered" evidence="18">
    <location>
        <begin position="803"/>
        <end position="878"/>
    </location>
</feature>
<dbReference type="GO" id="GO:0005524">
    <property type="term" value="F:ATP binding"/>
    <property type="evidence" value="ECO:0007669"/>
    <property type="project" value="UniProtKB-KW"/>
</dbReference>
<keyword evidence="11" id="KW-1133">Transmembrane helix</keyword>
<dbReference type="SUPFAM" id="SSF47226">
    <property type="entry name" value="Histidine-containing phosphotransfer domain, HPT domain"/>
    <property type="match status" value="1"/>
</dbReference>
<feature type="modified residue" description="Phosphohistidine" evidence="16">
    <location>
        <position position="935"/>
    </location>
</feature>
<dbReference type="SMART" id="SM00448">
    <property type="entry name" value="REC"/>
    <property type="match status" value="2"/>
</dbReference>
<evidence type="ECO:0000256" key="7">
    <source>
        <dbReference type="ARBA" id="ARBA00022692"/>
    </source>
</evidence>
<dbReference type="Pfam" id="PF00512">
    <property type="entry name" value="HisKA"/>
    <property type="match status" value="1"/>
</dbReference>
<dbReference type="InterPro" id="IPR008207">
    <property type="entry name" value="Sig_transdc_His_kin_Hpt_dom"/>
</dbReference>
<dbReference type="InterPro" id="IPR000014">
    <property type="entry name" value="PAS"/>
</dbReference>
<protein>
    <recommendedName>
        <fullName evidence="15">Sensory/regulatory protein RpfC</fullName>
        <ecNumber evidence="3">2.7.13.3</ecNumber>
    </recommendedName>
</protein>
<dbReference type="PROSITE" id="PS50113">
    <property type="entry name" value="PAC"/>
    <property type="match status" value="2"/>
</dbReference>
<evidence type="ECO:0000313" key="25">
    <source>
        <dbReference type="Proteomes" id="UP000318538"/>
    </source>
</evidence>
<dbReference type="InterPro" id="IPR005467">
    <property type="entry name" value="His_kinase_dom"/>
</dbReference>
<evidence type="ECO:0000256" key="1">
    <source>
        <dbReference type="ARBA" id="ARBA00000085"/>
    </source>
</evidence>
<sequence>MDSDQGDHIQSRSSYEALVNALPLSLLIKDADGRRLFANKAYLDFRQITLADVVGKRDSDLFPADIAKLYRDDDVAVMQSGQTSRLVEETSDRQGRRSWIERIKSPVLNSSGSVIGIQVLFWDVSDRVQAERALQHEKELLGTLLRHIPDSIYFKDRDSRFIRISEAMATKFGLQNAAVAEGLADADIFSEEHADAARQDELRIMETRVPLVDRVERETWPEGEDTWCMSTKMPMIDNDDRVIGTFGISRDITELKRSQDALKKALEAADAANRAKSDFLANMSHEIRTPMNAIIGISELLSQTDLSPEQADYNELVRDSADALLRLLNDILDFSKIEARKLELESIPFSIRDLVEKTGRTLSLRAAEKGLELACRVASDVPDRLMGDPGRIRQVLINLIGNAIKFTDVGEVVVEVCNGECPPASESATPQDSTPVGDRVPIKISVSDSGVGIPAEKQASVLEAFTQADASTTRRFGGTGLGLAITKQLVELMLGELQLESQVGKGTTFFFTAHFPKAPSNQTDPVARLKDLADLPILVVDDNETNRRILREILSAWRLSPTLVDGGPAALEVIQQASEVGRPFSMAILDCMMPDMDGFELAKQIRRMHHVDDMKLIVLSSADRKEDVGRCDELGIARYLIKPVVQSELLDTVLQVMNAQQPSIPKVAENRISCPPMRVLVAEDGLANQHVAVGNLQACGHQAVVASDGRETVAKWKAEPFDAILMDMHMPVMDGMEATIEIRAAEAGTGRRIPIIALTAAAMKEDAEACLKAGMDAHLAKPIHQRQLQEMLARFAPQVTELSKIQSTKQKSTKQKSTKQKSTGRSLGTVSAESHQTAGDSNQPATLQPAADRPVSAHDASIHSDDLPSTDSTAGVSPTAGDAIDLRAAAARVPGGVQGVRRLAEVFIPECESILATLRNEVPDGDWKLIRRSAHTLKGTSNLFFAERVAELSLQLEQFDPDVQASQIVPVFKQLEAEAERMLDAVRTFLNSEDPQ</sequence>
<evidence type="ECO:0000256" key="10">
    <source>
        <dbReference type="ARBA" id="ARBA00022840"/>
    </source>
</evidence>
<evidence type="ECO:0000256" key="8">
    <source>
        <dbReference type="ARBA" id="ARBA00022741"/>
    </source>
</evidence>
<feature type="domain" description="PAC" evidence="22">
    <location>
        <begin position="80"/>
        <end position="136"/>
    </location>
</feature>
<keyword evidence="12" id="KW-0902">Two-component regulatory system</keyword>
<dbReference type="InterPro" id="IPR004358">
    <property type="entry name" value="Sig_transdc_His_kin-like_C"/>
</dbReference>
<evidence type="ECO:0000256" key="16">
    <source>
        <dbReference type="PROSITE-ProRule" id="PRU00110"/>
    </source>
</evidence>
<dbReference type="PANTHER" id="PTHR45339">
    <property type="entry name" value="HYBRID SIGNAL TRANSDUCTION HISTIDINE KINASE J"/>
    <property type="match status" value="1"/>
</dbReference>
<keyword evidence="5 17" id="KW-0597">Phosphoprotein</keyword>
<dbReference type="Gene3D" id="1.20.120.160">
    <property type="entry name" value="HPT domain"/>
    <property type="match status" value="1"/>
</dbReference>
<feature type="domain" description="PAS" evidence="21">
    <location>
        <begin position="11"/>
        <end position="90"/>
    </location>
</feature>
<keyword evidence="9 24" id="KW-0418">Kinase</keyword>
<feature type="domain" description="Response regulatory" evidence="20">
    <location>
        <begin position="678"/>
        <end position="796"/>
    </location>
</feature>
<evidence type="ECO:0000256" key="14">
    <source>
        <dbReference type="ARBA" id="ARBA00064003"/>
    </source>
</evidence>
<dbReference type="CDD" id="cd17546">
    <property type="entry name" value="REC_hyHK_CKI1_RcsC-like"/>
    <property type="match status" value="2"/>
</dbReference>
<dbReference type="AlphaFoldDB" id="A0A517N8H3"/>
<comment type="catalytic activity">
    <reaction evidence="1">
        <text>ATP + protein L-histidine = ADP + protein N-phospho-L-histidine.</text>
        <dbReference type="EC" id="2.7.13.3"/>
    </reaction>
</comment>
<dbReference type="InterPro" id="IPR003594">
    <property type="entry name" value="HATPase_dom"/>
</dbReference>
<dbReference type="OrthoDB" id="9762493at2"/>
<keyword evidence="8" id="KW-0547">Nucleotide-binding</keyword>
<dbReference type="SMART" id="SM00091">
    <property type="entry name" value="PAS"/>
    <property type="match status" value="2"/>
</dbReference>
<dbReference type="Pfam" id="PF08448">
    <property type="entry name" value="PAS_4"/>
    <property type="match status" value="2"/>
</dbReference>
<evidence type="ECO:0000256" key="11">
    <source>
        <dbReference type="ARBA" id="ARBA00022989"/>
    </source>
</evidence>
<dbReference type="CDD" id="cd16922">
    <property type="entry name" value="HATPase_EvgS-ArcB-TorS-like"/>
    <property type="match status" value="1"/>
</dbReference>
<dbReference type="FunFam" id="1.10.287.130:FF:000002">
    <property type="entry name" value="Two-component osmosensing histidine kinase"/>
    <property type="match status" value="1"/>
</dbReference>
<dbReference type="Proteomes" id="UP000318538">
    <property type="component" value="Chromosome"/>
</dbReference>
<dbReference type="Gene3D" id="3.30.450.20">
    <property type="entry name" value="PAS domain"/>
    <property type="match status" value="2"/>
</dbReference>
<accession>A0A517N8H3</accession>
<dbReference type="InterPro" id="IPR035965">
    <property type="entry name" value="PAS-like_dom_sf"/>
</dbReference>
<evidence type="ECO:0000259" key="22">
    <source>
        <dbReference type="PROSITE" id="PS50113"/>
    </source>
</evidence>
<comment type="subcellular location">
    <subcellularLocation>
        <location evidence="2">Cell membrane</location>
        <topology evidence="2">Multi-pass membrane protein</topology>
    </subcellularLocation>
</comment>
<dbReference type="CDD" id="cd00082">
    <property type="entry name" value="HisKA"/>
    <property type="match status" value="1"/>
</dbReference>